<comment type="caution">
    <text evidence="1">The sequence shown here is derived from an EMBL/GenBank/DDBJ whole genome shotgun (WGS) entry which is preliminary data.</text>
</comment>
<dbReference type="Gene3D" id="4.10.280.10">
    <property type="entry name" value="Helix-loop-helix DNA-binding domain"/>
    <property type="match status" value="1"/>
</dbReference>
<name>A0ABT9YZV2_9BACI</name>
<dbReference type="InterPro" id="IPR018540">
    <property type="entry name" value="Spo0E-like"/>
</dbReference>
<evidence type="ECO:0000313" key="1">
    <source>
        <dbReference type="EMBL" id="MDQ0225526.1"/>
    </source>
</evidence>
<organism evidence="1 2">
    <name type="scientific">Metabacillus niabensis</name>
    <dbReference type="NCBI Taxonomy" id="324854"/>
    <lineage>
        <taxon>Bacteria</taxon>
        <taxon>Bacillati</taxon>
        <taxon>Bacillota</taxon>
        <taxon>Bacilli</taxon>
        <taxon>Bacillales</taxon>
        <taxon>Bacillaceae</taxon>
        <taxon>Metabacillus</taxon>
    </lineage>
</organism>
<dbReference type="Proteomes" id="UP001232245">
    <property type="component" value="Unassembled WGS sequence"/>
</dbReference>
<evidence type="ECO:0008006" key="3">
    <source>
        <dbReference type="Google" id="ProtNLM"/>
    </source>
</evidence>
<dbReference type="EMBL" id="JAUSTZ010000003">
    <property type="protein sequence ID" value="MDQ0225526.1"/>
    <property type="molecule type" value="Genomic_DNA"/>
</dbReference>
<protein>
    <recommendedName>
        <fullName evidence="3">Aspartyl-phosphate phosphatase Spo0E family protein</fullName>
    </recommendedName>
</protein>
<reference evidence="1 2" key="1">
    <citation type="submission" date="2023-07" db="EMBL/GenBank/DDBJ databases">
        <title>Genomic Encyclopedia of Type Strains, Phase IV (KMG-IV): sequencing the most valuable type-strain genomes for metagenomic binning, comparative biology and taxonomic classification.</title>
        <authorList>
            <person name="Goeker M."/>
        </authorList>
    </citation>
    <scope>NUCLEOTIDE SEQUENCE [LARGE SCALE GENOMIC DNA]</scope>
    <source>
        <strain evidence="1 2">DSM 17723</strain>
    </source>
</reference>
<dbReference type="RefSeq" id="WP_174880398.1">
    <property type="nucleotide sequence ID" value="NZ_CADEPK010000172.1"/>
</dbReference>
<dbReference type="Pfam" id="PF09388">
    <property type="entry name" value="SpoOE-like"/>
    <property type="match status" value="1"/>
</dbReference>
<gene>
    <name evidence="1" type="ORF">J2S02_001870</name>
</gene>
<dbReference type="InterPro" id="IPR037208">
    <property type="entry name" value="Spo0E-like_sf"/>
</dbReference>
<sequence>MENTIFENGSINENQLLSKIDFLKGELIEIGLIIGLNHPKTVALSQRLDKLILEYQKHCAVHR</sequence>
<evidence type="ECO:0000313" key="2">
    <source>
        <dbReference type="Proteomes" id="UP001232245"/>
    </source>
</evidence>
<proteinExistence type="predicted"/>
<dbReference type="InterPro" id="IPR036638">
    <property type="entry name" value="HLH_DNA-bd_sf"/>
</dbReference>
<keyword evidence="2" id="KW-1185">Reference proteome</keyword>
<accession>A0ABT9YZV2</accession>
<dbReference type="SUPFAM" id="SSF140500">
    <property type="entry name" value="BAS1536-like"/>
    <property type="match status" value="1"/>
</dbReference>